<evidence type="ECO:0000313" key="2">
    <source>
        <dbReference type="Proteomes" id="UP000233387"/>
    </source>
</evidence>
<comment type="caution">
    <text evidence="1">The sequence shown here is derived from an EMBL/GenBank/DDBJ whole genome shotgun (WGS) entry which is preliminary data.</text>
</comment>
<proteinExistence type="predicted"/>
<protein>
    <submittedName>
        <fullName evidence="1">Uncharacterized protein</fullName>
    </submittedName>
</protein>
<keyword evidence="2" id="KW-1185">Reference proteome</keyword>
<dbReference type="AlphaFoldDB" id="A0A2N3IHU8"/>
<reference evidence="1 2" key="1">
    <citation type="submission" date="2017-06" db="EMBL/GenBank/DDBJ databases">
        <title>Raineya orbicola gen. nov., sp. nov. a slightly thermophilic bacterium of the phylum Bacteroidetes and the description of Raineyaceae fam. nov.</title>
        <authorList>
            <person name="Albuquerque L."/>
            <person name="Polonia A.R.M."/>
            <person name="Barroso C."/>
            <person name="Froufe H.J.C."/>
            <person name="Lage O."/>
            <person name="Lobo-Da-Cunha A."/>
            <person name="Egas C."/>
            <person name="Da Costa M.S."/>
        </authorList>
    </citation>
    <scope>NUCLEOTIDE SEQUENCE [LARGE SCALE GENOMIC DNA]</scope>
    <source>
        <strain evidence="1 2">SPSPC-11</strain>
    </source>
</reference>
<name>A0A2N3IHU8_9BACT</name>
<evidence type="ECO:0000313" key="1">
    <source>
        <dbReference type="EMBL" id="PKQ69874.1"/>
    </source>
</evidence>
<organism evidence="1 2">
    <name type="scientific">Raineya orbicola</name>
    <dbReference type="NCBI Taxonomy" id="2016530"/>
    <lineage>
        <taxon>Bacteria</taxon>
        <taxon>Pseudomonadati</taxon>
        <taxon>Bacteroidota</taxon>
        <taxon>Cytophagia</taxon>
        <taxon>Cytophagales</taxon>
        <taxon>Raineyaceae</taxon>
        <taxon>Raineya</taxon>
    </lineage>
</organism>
<accession>A0A2N3IHU8</accession>
<gene>
    <name evidence="1" type="ORF">Rain11_1071</name>
</gene>
<sequence length="38" mass="4543">MKNPLKTLLLQNSDAFALTHILQKVIVKQNLKNYEYRR</sequence>
<dbReference type="Proteomes" id="UP000233387">
    <property type="component" value="Unassembled WGS sequence"/>
</dbReference>
<dbReference type="EMBL" id="NKXO01000014">
    <property type="protein sequence ID" value="PKQ69874.1"/>
    <property type="molecule type" value="Genomic_DNA"/>
</dbReference>